<dbReference type="InterPro" id="IPR035979">
    <property type="entry name" value="RBD_domain_sf"/>
</dbReference>
<dbReference type="Gramene" id="ABO98311">
    <property type="protein sequence ID" value="ABO98311"/>
    <property type="gene ID" value="OSTLU_26255"/>
</dbReference>
<accession>A4S422</accession>
<evidence type="ECO:0000256" key="6">
    <source>
        <dbReference type="SAM" id="MobiDB-lite"/>
    </source>
</evidence>
<keyword evidence="3 5" id="KW-0694">RNA-binding</keyword>
<feature type="domain" description="RRM" evidence="7">
    <location>
        <begin position="614"/>
        <end position="710"/>
    </location>
</feature>
<dbReference type="InterPro" id="IPR051945">
    <property type="entry name" value="RRM_MRD1_RNA_proc_ribogen"/>
</dbReference>
<feature type="compositionally biased region" description="Basic residues" evidence="6">
    <location>
        <begin position="218"/>
        <end position="233"/>
    </location>
</feature>
<dbReference type="Gene3D" id="3.30.70.330">
    <property type="match status" value="4"/>
</dbReference>
<dbReference type="AlphaFoldDB" id="A4S422"/>
<feature type="region of interest" description="Disordered" evidence="6">
    <location>
        <begin position="721"/>
        <end position="849"/>
    </location>
</feature>
<name>A4S422_OSTLU</name>
<sequence>MVFVRNLPYDCDDDALEATFGEHFGPIKECWVAREKGSTTHRGFGYVKFAIADDAREACEKSGKVEMGGRKLAIVVAKRKEEGGSGKRSKTPAEASGGERAEAEAEAEAEKKKRERKSADAVKRERVKRSAGSGAMATNAAVRTVVLGGVRLGGEIEGVDAEAAKELARACGEVETITEPCPDDVMKLAKIREDGCKRGAMLVVYKDEETAREAVRALHGKSPKAKSHRRRKSKDTDAKDADEPKEYIWARALGGEGSKPKQWRVIVRNLSFKATKESIREALSAAGFVWDINVPTDFHDKPKGFAFVTYTCKSDADKAVSDCNGVEIAGRQVAVDIALGKSKYQAEQNAAAKTAPEVAEDEPKTNVSQDDDDRGDDRSSSSSSDDEDEETQEKNMMSRLLGKVIAEAEPARPERKPIAAKKQVAPDVKASNSKDGQDPAWQGRKGVDADSGETPENVTVFVRNLPLEATWQQLKEKMMKFGKVTSCRVVKDKTTGKHTGNAFVDFTNANSANAAVEAGESESAGIFVAGRPITVALALSKAEAADMMARQGAKYRNANKHRDNRNLYLAQEGDIHEASAAADGVSKSDIDKRRRSNEERQLKLKNPNFFISRTRLSVRNIPPEIDSKTLKKMFIEAVQQRATQAVPKVLHAKLLYDNEKMDENGKPRSKGMGFIEFTEHEHALTALRALNNNPNAFSRARRPIVEFSIEDARAVRKLELKAKQREGQQKRAASKDEDKPRGAEQAAKRVAKKEKAAGVAPKRPRDDANRAPKPTSRADADGDAKPRDKRGTKQQPSKPSGGAPKMLQRAAEAKREDRNDARRKREREPESVKPKKKPHGADKRDRTDDLIDRYFSADAKKGGGGLKDWL</sequence>
<evidence type="ECO:0000313" key="9">
    <source>
        <dbReference type="Proteomes" id="UP000001568"/>
    </source>
</evidence>
<dbReference type="PROSITE" id="PS50102">
    <property type="entry name" value="RRM"/>
    <property type="match status" value="4"/>
</dbReference>
<dbReference type="RefSeq" id="XP_001420018.1">
    <property type="nucleotide sequence ID" value="XM_001419981.1"/>
</dbReference>
<dbReference type="HOGENOM" id="CLU_011608_2_0_1"/>
<dbReference type="Pfam" id="PF00076">
    <property type="entry name" value="RRM_1"/>
    <property type="match status" value="4"/>
</dbReference>
<dbReference type="GO" id="GO:0005634">
    <property type="term" value="C:nucleus"/>
    <property type="evidence" value="ECO:0007669"/>
    <property type="project" value="UniProtKB-SubCell"/>
</dbReference>
<comment type="subcellular location">
    <subcellularLocation>
        <location evidence="1">Nucleus</location>
    </subcellularLocation>
</comment>
<dbReference type="CDD" id="cd12413">
    <property type="entry name" value="RRM1_RBM28_like"/>
    <property type="match status" value="1"/>
</dbReference>
<feature type="domain" description="RRM" evidence="7">
    <location>
        <begin position="458"/>
        <end position="540"/>
    </location>
</feature>
<dbReference type="FunFam" id="3.30.70.330:FF:000182">
    <property type="entry name" value="RNA-binding motif protein 28"/>
    <property type="match status" value="1"/>
</dbReference>
<dbReference type="OrthoDB" id="439808at2759"/>
<dbReference type="InterPro" id="IPR000504">
    <property type="entry name" value="RRM_dom"/>
</dbReference>
<dbReference type="EMBL" id="CP000590">
    <property type="protein sequence ID" value="ABO98311.1"/>
    <property type="molecule type" value="Genomic_DNA"/>
</dbReference>
<feature type="region of interest" description="Disordered" evidence="6">
    <location>
        <begin position="407"/>
        <end position="454"/>
    </location>
</feature>
<feature type="compositionally biased region" description="Basic and acidic residues" evidence="6">
    <location>
        <begin position="811"/>
        <end position="820"/>
    </location>
</feature>
<protein>
    <recommendedName>
        <fullName evidence="7">RRM domain-containing protein</fullName>
    </recommendedName>
</protein>
<feature type="domain" description="RRM" evidence="7">
    <location>
        <begin position="263"/>
        <end position="340"/>
    </location>
</feature>
<dbReference type="Proteomes" id="UP000001568">
    <property type="component" value="Chromosome 10"/>
</dbReference>
<feature type="compositionally biased region" description="Basic and acidic residues" evidence="6">
    <location>
        <begin position="763"/>
        <end position="791"/>
    </location>
</feature>
<dbReference type="SUPFAM" id="SSF54928">
    <property type="entry name" value="RNA-binding domain, RBD"/>
    <property type="match status" value="3"/>
</dbReference>
<dbReference type="CDD" id="cd12414">
    <property type="entry name" value="RRM2_RBM28_like"/>
    <property type="match status" value="1"/>
</dbReference>
<feature type="compositionally biased region" description="Basic and acidic residues" evidence="6">
    <location>
        <begin position="97"/>
        <end position="124"/>
    </location>
</feature>
<organism evidence="8 9">
    <name type="scientific">Ostreococcus lucimarinus (strain CCE9901)</name>
    <dbReference type="NCBI Taxonomy" id="436017"/>
    <lineage>
        <taxon>Eukaryota</taxon>
        <taxon>Viridiplantae</taxon>
        <taxon>Chlorophyta</taxon>
        <taxon>Mamiellophyceae</taxon>
        <taxon>Mamiellales</taxon>
        <taxon>Bathycoccaceae</taxon>
        <taxon>Ostreococcus</taxon>
    </lineage>
</organism>
<proteinExistence type="predicted"/>
<dbReference type="InterPro" id="IPR003954">
    <property type="entry name" value="RRM_euk-type"/>
</dbReference>
<keyword evidence="9" id="KW-1185">Reference proteome</keyword>
<evidence type="ECO:0000313" key="8">
    <source>
        <dbReference type="EMBL" id="ABO98311.1"/>
    </source>
</evidence>
<feature type="region of interest" description="Disordered" evidence="6">
    <location>
        <begin position="580"/>
        <end position="599"/>
    </location>
</feature>
<dbReference type="STRING" id="436017.A4S422"/>
<feature type="region of interest" description="Disordered" evidence="6">
    <location>
        <begin position="350"/>
        <end position="395"/>
    </location>
</feature>
<dbReference type="KEGG" id="olu:OSTLU_26255"/>
<dbReference type="InterPro" id="IPR012677">
    <property type="entry name" value="Nucleotide-bd_a/b_plait_sf"/>
</dbReference>
<feature type="compositionally biased region" description="Basic and acidic residues" evidence="6">
    <location>
        <begin position="721"/>
        <end position="742"/>
    </location>
</feature>
<evidence type="ECO:0000256" key="4">
    <source>
        <dbReference type="ARBA" id="ARBA00023242"/>
    </source>
</evidence>
<reference evidence="8 9" key="1">
    <citation type="journal article" date="2007" name="Proc. Natl. Acad. Sci. U.S.A.">
        <title>The tiny eukaryote Ostreococcus provides genomic insights into the paradox of plankton speciation.</title>
        <authorList>
            <person name="Palenik B."/>
            <person name="Grimwood J."/>
            <person name="Aerts A."/>
            <person name="Rouze P."/>
            <person name="Salamov A."/>
            <person name="Putnam N."/>
            <person name="Dupont C."/>
            <person name="Jorgensen R."/>
            <person name="Derelle E."/>
            <person name="Rombauts S."/>
            <person name="Zhou K."/>
            <person name="Otillar R."/>
            <person name="Merchant S.S."/>
            <person name="Podell S."/>
            <person name="Gaasterland T."/>
            <person name="Napoli C."/>
            <person name="Gendler K."/>
            <person name="Manuell A."/>
            <person name="Tai V."/>
            <person name="Vallon O."/>
            <person name="Piganeau G."/>
            <person name="Jancek S."/>
            <person name="Heijde M."/>
            <person name="Jabbari K."/>
            <person name="Bowler C."/>
            <person name="Lohr M."/>
            <person name="Robbens S."/>
            <person name="Werner G."/>
            <person name="Dubchak I."/>
            <person name="Pazour G.J."/>
            <person name="Ren Q."/>
            <person name="Paulsen I."/>
            <person name="Delwiche C."/>
            <person name="Schmutz J."/>
            <person name="Rokhsar D."/>
            <person name="Van de Peer Y."/>
            <person name="Moreau H."/>
            <person name="Grigoriev I.V."/>
        </authorList>
    </citation>
    <scope>NUCLEOTIDE SEQUENCE [LARGE SCALE GENOMIC DNA]</scope>
    <source>
        <strain evidence="8 9">CCE9901</strain>
    </source>
</reference>
<dbReference type="eggNOG" id="KOG0127">
    <property type="taxonomic scope" value="Eukaryota"/>
</dbReference>
<dbReference type="PANTHER" id="PTHR48039:SF5">
    <property type="entry name" value="RNA-BINDING PROTEIN 28"/>
    <property type="match status" value="1"/>
</dbReference>
<feature type="compositionally biased region" description="Basic and acidic residues" evidence="6">
    <location>
        <begin position="826"/>
        <end position="849"/>
    </location>
</feature>
<dbReference type="GeneID" id="5004108"/>
<dbReference type="SMART" id="SM00361">
    <property type="entry name" value="RRM_1"/>
    <property type="match status" value="3"/>
</dbReference>
<feature type="compositionally biased region" description="Basic and acidic residues" evidence="6">
    <location>
        <begin position="586"/>
        <end position="599"/>
    </location>
</feature>
<evidence type="ECO:0000256" key="5">
    <source>
        <dbReference type="PROSITE-ProRule" id="PRU00176"/>
    </source>
</evidence>
<feature type="region of interest" description="Disordered" evidence="6">
    <location>
        <begin position="215"/>
        <end position="241"/>
    </location>
</feature>
<evidence type="ECO:0000256" key="3">
    <source>
        <dbReference type="ARBA" id="ARBA00022884"/>
    </source>
</evidence>
<dbReference type="PANTHER" id="PTHR48039">
    <property type="entry name" value="RNA-BINDING MOTIF PROTEIN 14B"/>
    <property type="match status" value="1"/>
</dbReference>
<feature type="domain" description="RRM" evidence="7">
    <location>
        <begin position="1"/>
        <end position="79"/>
    </location>
</feature>
<keyword evidence="2" id="KW-0677">Repeat</keyword>
<evidence type="ECO:0000256" key="2">
    <source>
        <dbReference type="ARBA" id="ARBA00022737"/>
    </source>
</evidence>
<evidence type="ECO:0000256" key="1">
    <source>
        <dbReference type="ARBA" id="ARBA00004123"/>
    </source>
</evidence>
<dbReference type="SMART" id="SM00360">
    <property type="entry name" value="RRM"/>
    <property type="match status" value="4"/>
</dbReference>
<keyword evidence="4" id="KW-0539">Nucleus</keyword>
<evidence type="ECO:0000259" key="7">
    <source>
        <dbReference type="PROSITE" id="PS50102"/>
    </source>
</evidence>
<dbReference type="GO" id="GO:0003729">
    <property type="term" value="F:mRNA binding"/>
    <property type="evidence" value="ECO:0007669"/>
    <property type="project" value="TreeGrafter"/>
</dbReference>
<dbReference type="CDD" id="cd12416">
    <property type="entry name" value="RRM4_RBM28_like"/>
    <property type="match status" value="1"/>
</dbReference>
<gene>
    <name evidence="8" type="ORF">OSTLU_26255</name>
</gene>
<feature type="region of interest" description="Disordered" evidence="6">
    <location>
        <begin position="80"/>
        <end position="133"/>
    </location>
</feature>
<dbReference type="OMA" id="AGYVWDV"/>